<dbReference type="Pfam" id="PF17768">
    <property type="entry name" value="RecJ_OB"/>
    <property type="match status" value="1"/>
</dbReference>
<gene>
    <name evidence="9" type="ORF">HMPREF9725_01339</name>
</gene>
<dbReference type="GO" id="GO:0006281">
    <property type="term" value="P:DNA repair"/>
    <property type="evidence" value="ECO:0007669"/>
    <property type="project" value="InterPro"/>
</dbReference>
<dbReference type="EMBL" id="AGDW01000014">
    <property type="protein sequence ID" value="EMB31290.1"/>
    <property type="molecule type" value="Genomic_DNA"/>
</dbReference>
<protein>
    <recommendedName>
        <fullName evidence="2">Single-stranded-DNA-specific exonuclease RecJ</fullName>
    </recommendedName>
</protein>
<dbReference type="InterPro" id="IPR003156">
    <property type="entry name" value="DHHA1_dom"/>
</dbReference>
<dbReference type="SUPFAM" id="SSF64182">
    <property type="entry name" value="DHH phosphoesterases"/>
    <property type="match status" value="2"/>
</dbReference>
<organism evidence="9">
    <name type="scientific">Treponema denticola H1-T</name>
    <dbReference type="NCBI Taxonomy" id="999431"/>
    <lineage>
        <taxon>Bacteria</taxon>
        <taxon>Pseudomonadati</taxon>
        <taxon>Spirochaetota</taxon>
        <taxon>Spirochaetia</taxon>
        <taxon>Spirochaetales</taxon>
        <taxon>Treponemataceae</taxon>
        <taxon>Treponema</taxon>
    </lineage>
</organism>
<evidence type="ECO:0000256" key="2">
    <source>
        <dbReference type="ARBA" id="ARBA00019841"/>
    </source>
</evidence>
<keyword evidence="4" id="KW-0378">Hydrolase</keyword>
<evidence type="ECO:0000313" key="9">
    <source>
        <dbReference type="EMBL" id="EMB31290.1"/>
    </source>
</evidence>
<dbReference type="PANTHER" id="PTHR30255">
    <property type="entry name" value="SINGLE-STRANDED-DNA-SPECIFIC EXONUCLEASE RECJ"/>
    <property type="match status" value="1"/>
</dbReference>
<evidence type="ECO:0000259" key="7">
    <source>
        <dbReference type="Pfam" id="PF02272"/>
    </source>
</evidence>
<sequence>MDWQKKEIGPELVNEIKRKYGCDPLTSAILVRRGIIEGKDILFYLEDDMRYLHSPFLFKNMEDAVDRILDAKEEGEKVLIFGDRDVDGITSTTLLYEALKDMGLDVSWRIPTGDESYGLSVEAVEKHAANDGTLIITVDCGISNFKEIEKANSLGIDVIVVDHHTPQENLPEAAVIINCKMPDSGYPHENLSGCATAWKLITALRFGMQPFYKQQVSLLNVRPVNDAYSIEAVKLVNMVQIGKITETIVPGMLSFSETRLGSFLNGQQIFVWDAPLQKKQLKNIFGNGIEFNFFDFQPEVAKQFPQMGDMSLLRLKEFSTIGKYYEDAQSELETFKNIFITFIQQKNNFYGKREASEIQLVALSTLADLMELTGENRIIVKQGLKEINKKPRLGLVDLMAMQKLLGAPIGTEEIAWNISPLVNASGRMGRPETAIELFLAQDSGERTAKAQEIFQMNEDRRALGSKAWEIALPLAIESLKEYNEKLVVAVSAEFHRGITGILAGKLAEYFKLPALAICLMPDGSAVASIRSARGFRLLDFLEPYSELFLDYGGHDFAAGFGIEQEKLTKFLESLKQFSGSMEFENDADSETLTIDAELPHDYLKPEILNLVDKFEPYGCNSPALTFMTKRVKILNANIIGKAEPLHLRFNLECGKYKWNALYWKAAEKLGTEFKVGDYADIVFNVSKNYFNGTVTPKMVIKDLKKIDYVN</sequence>
<dbReference type="GO" id="GO:0006310">
    <property type="term" value="P:DNA recombination"/>
    <property type="evidence" value="ECO:0007669"/>
    <property type="project" value="InterPro"/>
</dbReference>
<feature type="domain" description="DHHA1" evidence="7">
    <location>
        <begin position="484"/>
        <end position="577"/>
    </location>
</feature>
<dbReference type="Gene3D" id="3.90.1640.30">
    <property type="match status" value="2"/>
</dbReference>
<keyword evidence="5 9" id="KW-0269">Exonuclease</keyword>
<name>M2BPM2_TREDN</name>
<evidence type="ECO:0000259" key="6">
    <source>
        <dbReference type="Pfam" id="PF01368"/>
    </source>
</evidence>
<evidence type="ECO:0000256" key="4">
    <source>
        <dbReference type="ARBA" id="ARBA00022801"/>
    </source>
</evidence>
<reference evidence="9" key="1">
    <citation type="submission" date="2012-01" db="EMBL/GenBank/DDBJ databases">
        <title>The Genome Sequence of Treponema denticola H1-T.</title>
        <authorList>
            <consortium name="The Broad Institute Genome Sequencing Platform"/>
            <person name="Earl A."/>
            <person name="Ward D."/>
            <person name="Feldgarden M."/>
            <person name="Gevers D."/>
            <person name="Blanton J.M."/>
            <person name="Fenno C.J."/>
            <person name="Baranova O.V."/>
            <person name="Mathney J."/>
            <person name="Dewhirst F.E."/>
            <person name="Izard J."/>
            <person name="Young S.K."/>
            <person name="Zeng Q."/>
            <person name="Gargeya S."/>
            <person name="Fitzgerald M."/>
            <person name="Haas B."/>
            <person name="Abouelleil A."/>
            <person name="Alvarado L."/>
            <person name="Arachchi H.M."/>
            <person name="Berlin A."/>
            <person name="Chapman S.B."/>
            <person name="Gearin G."/>
            <person name="Goldberg J."/>
            <person name="Griggs A."/>
            <person name="Gujja S."/>
            <person name="Hansen M."/>
            <person name="Heiman D."/>
            <person name="Howarth C."/>
            <person name="Larimer J."/>
            <person name="Lui A."/>
            <person name="MacDonald P.J.P."/>
            <person name="McCowen C."/>
            <person name="Montmayeur A."/>
            <person name="Murphy C."/>
            <person name="Neiman D."/>
            <person name="Pearson M."/>
            <person name="Priest M."/>
            <person name="Roberts A."/>
            <person name="Saif S."/>
            <person name="Shea T."/>
            <person name="Sisk P."/>
            <person name="Stolte C."/>
            <person name="Sykes S."/>
            <person name="Wortman J."/>
            <person name="Nusbaum C."/>
            <person name="Birren B."/>
        </authorList>
    </citation>
    <scope>NUCLEOTIDE SEQUENCE [LARGE SCALE GENOMIC DNA]</scope>
    <source>
        <strain evidence="9">H1-T</strain>
    </source>
</reference>
<comment type="similarity">
    <text evidence="1">Belongs to the RecJ family.</text>
</comment>
<dbReference type="InterPro" id="IPR038763">
    <property type="entry name" value="DHH_sf"/>
</dbReference>
<evidence type="ECO:0000256" key="3">
    <source>
        <dbReference type="ARBA" id="ARBA00022722"/>
    </source>
</evidence>
<keyword evidence="3" id="KW-0540">Nuclease</keyword>
<dbReference type="Pfam" id="PF02272">
    <property type="entry name" value="DHHA1"/>
    <property type="match status" value="1"/>
</dbReference>
<evidence type="ECO:0000259" key="8">
    <source>
        <dbReference type="Pfam" id="PF17768"/>
    </source>
</evidence>
<dbReference type="GO" id="GO:0003676">
    <property type="term" value="F:nucleic acid binding"/>
    <property type="evidence" value="ECO:0007669"/>
    <property type="project" value="InterPro"/>
</dbReference>
<dbReference type="InterPro" id="IPR004610">
    <property type="entry name" value="RecJ"/>
</dbReference>
<proteinExistence type="inferred from homology"/>
<dbReference type="Proteomes" id="UP000011708">
    <property type="component" value="Chromosome"/>
</dbReference>
<dbReference type="GO" id="GO:0008409">
    <property type="term" value="F:5'-3' exonuclease activity"/>
    <property type="evidence" value="ECO:0007669"/>
    <property type="project" value="InterPro"/>
</dbReference>
<dbReference type="InterPro" id="IPR041122">
    <property type="entry name" value="RecJ_OB"/>
</dbReference>
<dbReference type="InterPro" id="IPR051673">
    <property type="entry name" value="SSDNA_exonuclease_RecJ"/>
</dbReference>
<comment type="caution">
    <text evidence="9">The sequence shown here is derived from an EMBL/GenBank/DDBJ whole genome shotgun (WGS) entry which is preliminary data.</text>
</comment>
<dbReference type="AlphaFoldDB" id="M2BPM2"/>
<feature type="domain" description="RecJ OB" evidence="8">
    <location>
        <begin position="594"/>
        <end position="702"/>
    </location>
</feature>
<evidence type="ECO:0000256" key="1">
    <source>
        <dbReference type="ARBA" id="ARBA00005915"/>
    </source>
</evidence>
<dbReference type="Gene3D" id="2.40.50.460">
    <property type="match status" value="1"/>
</dbReference>
<dbReference type="Pfam" id="PF01368">
    <property type="entry name" value="DHH"/>
    <property type="match status" value="1"/>
</dbReference>
<dbReference type="NCBIfam" id="TIGR00644">
    <property type="entry name" value="recJ"/>
    <property type="match status" value="1"/>
</dbReference>
<dbReference type="RefSeq" id="WP_002688539.1">
    <property type="nucleotide sequence ID" value="NZ_CM001794.1"/>
</dbReference>
<dbReference type="PANTHER" id="PTHR30255:SF2">
    <property type="entry name" value="SINGLE-STRANDED-DNA-SPECIFIC EXONUCLEASE RECJ"/>
    <property type="match status" value="1"/>
</dbReference>
<accession>M2BPM2</accession>
<feature type="domain" description="DDH" evidence="6">
    <location>
        <begin position="77"/>
        <end position="206"/>
    </location>
</feature>
<dbReference type="InterPro" id="IPR001667">
    <property type="entry name" value="DDH_dom"/>
</dbReference>
<dbReference type="PATRIC" id="fig|999431.4.peg.1376"/>
<evidence type="ECO:0000256" key="5">
    <source>
        <dbReference type="ARBA" id="ARBA00022839"/>
    </source>
</evidence>
<dbReference type="HOGENOM" id="CLU_009736_5_2_12"/>